<dbReference type="AlphaFoldDB" id="A0AAN6MI96"/>
<gene>
    <name evidence="3" type="ORF">C8A05DRAFT_16439</name>
</gene>
<protein>
    <submittedName>
        <fullName evidence="3">Uncharacterized protein</fullName>
    </submittedName>
</protein>
<dbReference type="PANTHER" id="PTHR35897">
    <property type="entry name" value="METHYLTRANSFERASE AUSD"/>
    <property type="match status" value="1"/>
</dbReference>
<accession>A0AAN6MI96</accession>
<sequence length="81" mass="9222">MVVVVSWGRTDLRPEFVDLGYELFRGRGWFAARFVTGNVLDPTDAGLQSLDGGFNIVHTASLFHFFGWDESVRRRADRAFL</sequence>
<reference evidence="3" key="2">
    <citation type="submission" date="2023-05" db="EMBL/GenBank/DDBJ databases">
        <authorList>
            <consortium name="Lawrence Berkeley National Laboratory"/>
            <person name="Steindorff A."/>
            <person name="Hensen N."/>
            <person name="Bonometti L."/>
            <person name="Westerberg I."/>
            <person name="Brannstrom I.O."/>
            <person name="Guillou S."/>
            <person name="Cros-Aarteil S."/>
            <person name="Calhoun S."/>
            <person name="Haridas S."/>
            <person name="Kuo A."/>
            <person name="Mondo S."/>
            <person name="Pangilinan J."/>
            <person name="Riley R."/>
            <person name="Labutti K."/>
            <person name="Andreopoulos B."/>
            <person name="Lipzen A."/>
            <person name="Chen C."/>
            <person name="Yanf M."/>
            <person name="Daum C."/>
            <person name="Ng V."/>
            <person name="Clum A."/>
            <person name="Ohm R."/>
            <person name="Martin F."/>
            <person name="Silar P."/>
            <person name="Natvig D."/>
            <person name="Lalanne C."/>
            <person name="Gautier V."/>
            <person name="Ament-Velasquez S.L."/>
            <person name="Kruys A."/>
            <person name="Hutchinson M.I."/>
            <person name="Powell A.J."/>
            <person name="Barry K."/>
            <person name="Miller A.N."/>
            <person name="Grigoriev I.V."/>
            <person name="Debuchy R."/>
            <person name="Gladieux P."/>
            <person name="Thoren M.H."/>
            <person name="Johannesson H."/>
        </authorList>
    </citation>
    <scope>NUCLEOTIDE SEQUENCE</scope>
    <source>
        <strain evidence="3">CBS 103.79</strain>
    </source>
</reference>
<reference evidence="3" key="1">
    <citation type="journal article" date="2023" name="Mol. Phylogenet. Evol.">
        <title>Genome-scale phylogeny and comparative genomics of the fungal order Sordariales.</title>
        <authorList>
            <person name="Hensen N."/>
            <person name="Bonometti L."/>
            <person name="Westerberg I."/>
            <person name="Brannstrom I.O."/>
            <person name="Guillou S."/>
            <person name="Cros-Aarteil S."/>
            <person name="Calhoun S."/>
            <person name="Haridas S."/>
            <person name="Kuo A."/>
            <person name="Mondo S."/>
            <person name="Pangilinan J."/>
            <person name="Riley R."/>
            <person name="LaButti K."/>
            <person name="Andreopoulos B."/>
            <person name="Lipzen A."/>
            <person name="Chen C."/>
            <person name="Yan M."/>
            <person name="Daum C."/>
            <person name="Ng V."/>
            <person name="Clum A."/>
            <person name="Steindorff A."/>
            <person name="Ohm R.A."/>
            <person name="Martin F."/>
            <person name="Silar P."/>
            <person name="Natvig D.O."/>
            <person name="Lalanne C."/>
            <person name="Gautier V."/>
            <person name="Ament-Velasquez S.L."/>
            <person name="Kruys A."/>
            <person name="Hutchinson M.I."/>
            <person name="Powell A.J."/>
            <person name="Barry K."/>
            <person name="Miller A.N."/>
            <person name="Grigoriev I.V."/>
            <person name="Debuchy R."/>
            <person name="Gladieux P."/>
            <person name="Hiltunen Thoren M."/>
            <person name="Johannesson H."/>
        </authorList>
    </citation>
    <scope>NUCLEOTIDE SEQUENCE</scope>
    <source>
        <strain evidence="3">CBS 103.79</strain>
    </source>
</reference>
<dbReference type="GO" id="GO:0016740">
    <property type="term" value="F:transferase activity"/>
    <property type="evidence" value="ECO:0007669"/>
    <property type="project" value="UniProtKB-KW"/>
</dbReference>
<keyword evidence="1" id="KW-0808">Transferase</keyword>
<dbReference type="Proteomes" id="UP001303889">
    <property type="component" value="Unassembled WGS sequence"/>
</dbReference>
<organism evidence="3 4">
    <name type="scientific">Staphylotrichum tortipilum</name>
    <dbReference type="NCBI Taxonomy" id="2831512"/>
    <lineage>
        <taxon>Eukaryota</taxon>
        <taxon>Fungi</taxon>
        <taxon>Dikarya</taxon>
        <taxon>Ascomycota</taxon>
        <taxon>Pezizomycotina</taxon>
        <taxon>Sordariomycetes</taxon>
        <taxon>Sordariomycetidae</taxon>
        <taxon>Sordariales</taxon>
        <taxon>Chaetomiaceae</taxon>
        <taxon>Staphylotrichum</taxon>
    </lineage>
</organism>
<comment type="caution">
    <text evidence="3">The sequence shown here is derived from an EMBL/GenBank/DDBJ whole genome shotgun (WGS) entry which is preliminary data.</text>
</comment>
<evidence type="ECO:0000256" key="1">
    <source>
        <dbReference type="ARBA" id="ARBA00022679"/>
    </source>
</evidence>
<proteinExistence type="predicted"/>
<dbReference type="InterPro" id="IPR051654">
    <property type="entry name" value="Meroterpenoid_MTases"/>
</dbReference>
<evidence type="ECO:0000313" key="4">
    <source>
        <dbReference type="Proteomes" id="UP001303889"/>
    </source>
</evidence>
<keyword evidence="2" id="KW-0949">S-adenosyl-L-methionine</keyword>
<evidence type="ECO:0000313" key="3">
    <source>
        <dbReference type="EMBL" id="KAK3901375.1"/>
    </source>
</evidence>
<dbReference type="PANTHER" id="PTHR35897:SF1">
    <property type="entry name" value="METHYLTRANSFERASE AUSD"/>
    <property type="match status" value="1"/>
</dbReference>
<evidence type="ECO:0000256" key="2">
    <source>
        <dbReference type="ARBA" id="ARBA00022691"/>
    </source>
</evidence>
<keyword evidence="4" id="KW-1185">Reference proteome</keyword>
<name>A0AAN6MI96_9PEZI</name>
<dbReference type="EMBL" id="MU855584">
    <property type="protein sequence ID" value="KAK3901375.1"/>
    <property type="molecule type" value="Genomic_DNA"/>
</dbReference>